<feature type="domain" description="Mce/MlaD" evidence="8">
    <location>
        <begin position="394"/>
        <end position="453"/>
    </location>
</feature>
<gene>
    <name evidence="9" type="ORF">CRV06_08130</name>
</gene>
<keyword evidence="4 7" id="KW-0812">Transmembrane</keyword>
<comment type="subcellular location">
    <subcellularLocation>
        <location evidence="1">Cell inner membrane</location>
    </subcellularLocation>
</comment>
<dbReference type="GO" id="GO:0005886">
    <property type="term" value="C:plasma membrane"/>
    <property type="evidence" value="ECO:0007669"/>
    <property type="project" value="UniProtKB-SubCell"/>
</dbReference>
<dbReference type="AlphaFoldDB" id="A0A4Q0XYW0"/>
<evidence type="ECO:0000256" key="5">
    <source>
        <dbReference type="ARBA" id="ARBA00022989"/>
    </source>
</evidence>
<proteinExistence type="predicted"/>
<comment type="caution">
    <text evidence="9">The sequence shown here is derived from an EMBL/GenBank/DDBJ whole genome shotgun (WGS) entry which is preliminary data.</text>
</comment>
<feature type="domain" description="Mce/MlaD" evidence="8">
    <location>
        <begin position="641"/>
        <end position="699"/>
    </location>
</feature>
<sequence>MENEINEPIIEKKSSISFVWLLPIIILAVLGWTVYESYNKKGTNITVTFNSAEGLKEGITPLKYRGLELGKVTKIDIKDLDKVEVNILVKKEAAKYVAKKGSNFWIKKPTITLTKITGLNTLISGYEIEFMPDKDIEKNLNANDGKTDFKGLNSQPEYQYVKGGYYITLLAKNGDKVNNEMPLFYNSFQIGEIVSKELKNSNVYLKAYIYKKYENLVNESSNFVLNDALHVTFGAGGFSLKVSSLYSALIGGITISTPLLDAKKITEEKHYHLYTTSDNLEEKIAIDISFLNAEGIGVDTPILYKGINIGKITNISLKKNSVKADAYVFKKYKYLLTNNSDFFINEPEISLDGIKNIGTVFTGKYVTLNYKKGDFQTSFKDKNLSQKNNVNDLEITLKANSLGSVTKKSKIYFKNIEIGKITEISLAKDFKSVIIKTLIYDRYKKLINKNSIFYDMSSKLIDIKNLNMSINYSGIDSLLKGSIALIADKSSKKSKKSFKLYKSYQEAYKIKKLRNEGFLLNAAFENSFTLKKDMPVFYENQEIGFVNDIKFEEYYSKANLFIYNKFKKYIDKKSRFYKKSPLKIDASLNGILFEIGDISSLLNGSIYLDKTSIKKLQGYQIYESYDKMKSNSDVISIVFDNDVEGLIEQSSKLIYKGIDVGKVIDISLSKNQKIVVKVQIYKDFKSFAKQGNQYYLKKSKISLQEVKNLSSAIFAVNLGVVKNSSKKMQRSFKGYDSISKVRDSSIGKIYKVVSSHATSAGVDSPIYYKNVQIGKINSVDLSSDASKVVLDCLIYDKYTHIIRKNSNFYDISGFKLKFSLFSGTEVKTNTITSILKGGLMVITPKKYEEKADSKKEFILKKELMDDWEKISPIIK</sequence>
<dbReference type="OrthoDB" id="9806984at2"/>
<dbReference type="STRING" id="877500.GCA_000935065_01922"/>
<dbReference type="RefSeq" id="WP_129082077.1">
    <property type="nucleotide sequence ID" value="NZ_CP041070.1"/>
</dbReference>
<protein>
    <submittedName>
        <fullName evidence="9">Paraquat-inducible protein B</fullName>
    </submittedName>
</protein>
<dbReference type="InterPro" id="IPR003399">
    <property type="entry name" value="Mce/MlaD"/>
</dbReference>
<feature type="transmembrane region" description="Helical" evidence="7">
    <location>
        <begin position="16"/>
        <end position="35"/>
    </location>
</feature>
<evidence type="ECO:0000256" key="6">
    <source>
        <dbReference type="ARBA" id="ARBA00023136"/>
    </source>
</evidence>
<evidence type="ECO:0000313" key="10">
    <source>
        <dbReference type="Proteomes" id="UP000290191"/>
    </source>
</evidence>
<dbReference type="EMBL" id="PDKO01000006">
    <property type="protein sequence ID" value="RXJ62792.1"/>
    <property type="molecule type" value="Genomic_DNA"/>
</dbReference>
<keyword evidence="6 7" id="KW-0472">Membrane</keyword>
<keyword evidence="5 7" id="KW-1133">Transmembrane helix</keyword>
<evidence type="ECO:0000256" key="1">
    <source>
        <dbReference type="ARBA" id="ARBA00004533"/>
    </source>
</evidence>
<name>A0A4Q0XYW0_9BACT</name>
<reference evidence="9 10" key="1">
    <citation type="submission" date="2017-10" db="EMBL/GenBank/DDBJ databases">
        <title>Genomics of the genus Arcobacter.</title>
        <authorList>
            <person name="Perez-Cataluna A."/>
            <person name="Figueras M.J."/>
        </authorList>
    </citation>
    <scope>NUCLEOTIDE SEQUENCE [LARGE SCALE GENOMIC DNA]</scope>
    <source>
        <strain evidence="9 10">DSM 24636</strain>
    </source>
</reference>
<dbReference type="Proteomes" id="UP000290191">
    <property type="component" value="Unassembled WGS sequence"/>
</dbReference>
<keyword evidence="10" id="KW-1185">Reference proteome</keyword>
<evidence type="ECO:0000259" key="8">
    <source>
        <dbReference type="Pfam" id="PF02470"/>
    </source>
</evidence>
<feature type="domain" description="Mce/MlaD" evidence="8">
    <location>
        <begin position="42"/>
        <end position="131"/>
    </location>
</feature>
<evidence type="ECO:0000313" key="9">
    <source>
        <dbReference type="EMBL" id="RXJ62792.1"/>
    </source>
</evidence>
<dbReference type="Pfam" id="PF02470">
    <property type="entry name" value="MlaD"/>
    <property type="match status" value="5"/>
</dbReference>
<feature type="domain" description="Mce/MlaD" evidence="8">
    <location>
        <begin position="285"/>
        <end position="369"/>
    </location>
</feature>
<feature type="domain" description="Mce/MlaD" evidence="8">
    <location>
        <begin position="749"/>
        <end position="822"/>
    </location>
</feature>
<evidence type="ECO:0000256" key="3">
    <source>
        <dbReference type="ARBA" id="ARBA00022519"/>
    </source>
</evidence>
<evidence type="ECO:0000256" key="4">
    <source>
        <dbReference type="ARBA" id="ARBA00022692"/>
    </source>
</evidence>
<keyword evidence="3" id="KW-0997">Cell inner membrane</keyword>
<dbReference type="PANTHER" id="PTHR30462">
    <property type="entry name" value="INTERMEMBRANE TRANSPORT PROTEIN PQIB-RELATED"/>
    <property type="match status" value="1"/>
</dbReference>
<organism evidence="9 10">
    <name type="scientific">Halarcobacter anaerophilus</name>
    <dbReference type="NCBI Taxonomy" id="877500"/>
    <lineage>
        <taxon>Bacteria</taxon>
        <taxon>Pseudomonadati</taxon>
        <taxon>Campylobacterota</taxon>
        <taxon>Epsilonproteobacteria</taxon>
        <taxon>Campylobacterales</taxon>
        <taxon>Arcobacteraceae</taxon>
        <taxon>Halarcobacter</taxon>
    </lineage>
</organism>
<dbReference type="InterPro" id="IPR051800">
    <property type="entry name" value="PqiA-PqiB_transport"/>
</dbReference>
<keyword evidence="2" id="KW-1003">Cell membrane</keyword>
<dbReference type="PANTHER" id="PTHR30462:SF0">
    <property type="entry name" value="INTERMEMBRANE TRANSPORT PROTEIN YEBT"/>
    <property type="match status" value="1"/>
</dbReference>
<accession>A0A4Q0XYW0</accession>
<evidence type="ECO:0000256" key="2">
    <source>
        <dbReference type="ARBA" id="ARBA00022475"/>
    </source>
</evidence>
<evidence type="ECO:0000256" key="7">
    <source>
        <dbReference type="SAM" id="Phobius"/>
    </source>
</evidence>